<dbReference type="Proteomes" id="UP001489004">
    <property type="component" value="Unassembled WGS sequence"/>
</dbReference>
<dbReference type="Pfam" id="PF05768">
    <property type="entry name" value="Glrx-like"/>
    <property type="match status" value="1"/>
</dbReference>
<dbReference type="SUPFAM" id="SSF52833">
    <property type="entry name" value="Thioredoxin-like"/>
    <property type="match status" value="1"/>
</dbReference>
<reference evidence="3 4" key="1">
    <citation type="journal article" date="2024" name="Nat. Commun.">
        <title>Phylogenomics reveals the evolutionary origins of lichenization in chlorophyte algae.</title>
        <authorList>
            <person name="Puginier C."/>
            <person name="Libourel C."/>
            <person name="Otte J."/>
            <person name="Skaloud P."/>
            <person name="Haon M."/>
            <person name="Grisel S."/>
            <person name="Petersen M."/>
            <person name="Berrin J.G."/>
            <person name="Delaux P.M."/>
            <person name="Dal Grande F."/>
            <person name="Keller J."/>
        </authorList>
    </citation>
    <scope>NUCLEOTIDE SEQUENCE [LARGE SCALE GENOMIC DNA]</scope>
    <source>
        <strain evidence="3 4">SAG 2043</strain>
    </source>
</reference>
<evidence type="ECO:0000313" key="4">
    <source>
        <dbReference type="Proteomes" id="UP001489004"/>
    </source>
</evidence>
<sequence length="128" mass="13854">MVDPKENLPRGLGSSTGGDTPASPGFKLIIYSKPGCHLCDGLKEKVQALLDRAQFMPSVFSSAHLEVRDITTKPEWESAYGLVIPVLTSACLDDSQEVKIPRPSPRLTAERLGRHIEQALAEAGFHTG</sequence>
<dbReference type="AlphaFoldDB" id="A0AAW1PTY4"/>
<protein>
    <recommendedName>
        <fullName evidence="1">Glutaredoxin-like protein</fullName>
    </recommendedName>
</protein>
<accession>A0AAW1PTY4</accession>
<dbReference type="PANTHER" id="PTHR33558">
    <property type="entry name" value="GLUTAREDOXIN-LIKE PROTEIN C5ORF63 HOMOLOG"/>
    <property type="match status" value="1"/>
</dbReference>
<dbReference type="InterPro" id="IPR036249">
    <property type="entry name" value="Thioredoxin-like_sf"/>
</dbReference>
<dbReference type="PANTHER" id="PTHR33558:SF1">
    <property type="entry name" value="GLUTAREDOXIN-LIKE PROTEIN C5ORF63 HOMOLOG"/>
    <property type="match status" value="1"/>
</dbReference>
<comment type="similarity">
    <text evidence="1">Belongs to the glutaredoxin family.</text>
</comment>
<evidence type="ECO:0000256" key="2">
    <source>
        <dbReference type="SAM" id="MobiDB-lite"/>
    </source>
</evidence>
<evidence type="ECO:0000313" key="3">
    <source>
        <dbReference type="EMBL" id="KAK9813295.1"/>
    </source>
</evidence>
<keyword evidence="4" id="KW-1185">Reference proteome</keyword>
<organism evidence="3 4">
    <name type="scientific">[Myrmecia] bisecta</name>
    <dbReference type="NCBI Taxonomy" id="41462"/>
    <lineage>
        <taxon>Eukaryota</taxon>
        <taxon>Viridiplantae</taxon>
        <taxon>Chlorophyta</taxon>
        <taxon>core chlorophytes</taxon>
        <taxon>Trebouxiophyceae</taxon>
        <taxon>Trebouxiales</taxon>
        <taxon>Trebouxiaceae</taxon>
        <taxon>Myrmecia</taxon>
    </lineage>
</organism>
<comment type="caution">
    <text evidence="3">The sequence shown here is derived from an EMBL/GenBank/DDBJ whole genome shotgun (WGS) entry which is preliminary data.</text>
</comment>
<proteinExistence type="inferred from homology"/>
<dbReference type="EMBL" id="JALJOR010000008">
    <property type="protein sequence ID" value="KAK9813295.1"/>
    <property type="molecule type" value="Genomic_DNA"/>
</dbReference>
<dbReference type="InterPro" id="IPR008554">
    <property type="entry name" value="Glutaredoxin-like"/>
</dbReference>
<gene>
    <name evidence="3" type="ORF">WJX72_011996</name>
</gene>
<feature type="region of interest" description="Disordered" evidence="2">
    <location>
        <begin position="1"/>
        <end position="24"/>
    </location>
</feature>
<evidence type="ECO:0000256" key="1">
    <source>
        <dbReference type="RuleBase" id="RU363082"/>
    </source>
</evidence>
<name>A0AAW1PTY4_9CHLO</name>
<keyword evidence="1" id="KW-0249">Electron transport</keyword>
<dbReference type="Gene3D" id="3.40.30.10">
    <property type="entry name" value="Glutaredoxin"/>
    <property type="match status" value="1"/>
</dbReference>
<keyword evidence="1" id="KW-0813">Transport</keyword>
<dbReference type="InterPro" id="IPR052565">
    <property type="entry name" value="Glutaredoxin-like_YDR286C"/>
</dbReference>